<accession>Q2T831</accession>
<dbReference type="InterPro" id="IPR000835">
    <property type="entry name" value="HTH_MarR-typ"/>
</dbReference>
<dbReference type="InterPro" id="IPR052526">
    <property type="entry name" value="HTH-type_Bedaq_tolerance"/>
</dbReference>
<dbReference type="KEGG" id="bte:BTH_II0468"/>
<dbReference type="AlphaFoldDB" id="Q2T831"/>
<keyword evidence="3" id="KW-1185">Reference proteome</keyword>
<dbReference type="Gene3D" id="1.10.10.10">
    <property type="entry name" value="Winged helix-like DNA-binding domain superfamily/Winged helix DNA-binding domain"/>
    <property type="match status" value="1"/>
</dbReference>
<gene>
    <name evidence="2" type="ordered locus">BTH_II0468</name>
</gene>
<dbReference type="PRINTS" id="PR00598">
    <property type="entry name" value="HTHMARR"/>
</dbReference>
<sequence>MLYKYSYIKVANMITAQHLQQASRLRGHITALNRRLRREAQADPVQFSQLVVLGAIDRLGGNVTPSELASAERMRSSNLAALLRELDGAGLIQRHADPADGRRSRVTLTAIGKQMLYGNRAKREEWLVHAMQACLNADERALLAAAGPLLERLARFDEAASAAPPAPSPRSSR</sequence>
<evidence type="ECO:0000259" key="1">
    <source>
        <dbReference type="PROSITE" id="PS50995"/>
    </source>
</evidence>
<proteinExistence type="predicted"/>
<dbReference type="SMART" id="SM00347">
    <property type="entry name" value="HTH_MARR"/>
    <property type="match status" value="1"/>
</dbReference>
<dbReference type="Gene3D" id="1.20.5.420">
    <property type="entry name" value="Immunoglobulin FC, subunit C"/>
    <property type="match status" value="1"/>
</dbReference>
<dbReference type="Gene3D" id="1.10.287.100">
    <property type="match status" value="1"/>
</dbReference>
<evidence type="ECO:0000313" key="3">
    <source>
        <dbReference type="Proteomes" id="UP000001930"/>
    </source>
</evidence>
<dbReference type="InterPro" id="IPR036388">
    <property type="entry name" value="WH-like_DNA-bd_sf"/>
</dbReference>
<dbReference type="PANTHER" id="PTHR39515">
    <property type="entry name" value="CONSERVED PROTEIN"/>
    <property type="match status" value="1"/>
</dbReference>
<reference evidence="2 3" key="1">
    <citation type="journal article" date="2005" name="BMC Genomics">
        <title>Bacterial genome adaptation to niches: divergence of the potential virulence genes in three Burkholderia species of different survival strategies.</title>
        <authorList>
            <person name="Kim H.S."/>
            <person name="Schell M.A."/>
            <person name="Yu Y."/>
            <person name="Ulrich R.L."/>
            <person name="Sarria S.H."/>
            <person name="Nierman W.C."/>
            <person name="DeShazer D."/>
        </authorList>
    </citation>
    <scope>NUCLEOTIDE SEQUENCE [LARGE SCALE GENOMIC DNA]</scope>
    <source>
        <strain evidence="3">ATCC 700388 / DSM 13276 / CCUG 48851 / CIP 106301 / E264</strain>
    </source>
</reference>
<feature type="domain" description="HTH marR-type" evidence="1">
    <location>
        <begin position="12"/>
        <end position="155"/>
    </location>
</feature>
<protein>
    <submittedName>
        <fullName evidence="2">Transcriptional regulator, MarR family</fullName>
    </submittedName>
</protein>
<dbReference type="GO" id="GO:0003700">
    <property type="term" value="F:DNA-binding transcription factor activity"/>
    <property type="evidence" value="ECO:0007669"/>
    <property type="project" value="InterPro"/>
</dbReference>
<dbReference type="PANTHER" id="PTHR39515:SF2">
    <property type="entry name" value="HTH-TYPE TRANSCRIPTIONAL REGULATOR RV0880"/>
    <property type="match status" value="1"/>
</dbReference>
<dbReference type="PROSITE" id="PS50995">
    <property type="entry name" value="HTH_MARR_2"/>
    <property type="match status" value="1"/>
</dbReference>
<dbReference type="HOGENOM" id="CLU_083287_15_1_4"/>
<name>Q2T831_BURTA</name>
<dbReference type="EMBL" id="CP000085">
    <property type="protein sequence ID" value="ABC35438.1"/>
    <property type="molecule type" value="Genomic_DNA"/>
</dbReference>
<dbReference type="Pfam" id="PF12802">
    <property type="entry name" value="MarR_2"/>
    <property type="match status" value="1"/>
</dbReference>
<dbReference type="SUPFAM" id="SSF46785">
    <property type="entry name" value="Winged helix' DNA-binding domain"/>
    <property type="match status" value="1"/>
</dbReference>
<dbReference type="Proteomes" id="UP000001930">
    <property type="component" value="Chromosome II"/>
</dbReference>
<organism evidence="2 3">
    <name type="scientific">Burkholderia thailandensis (strain ATCC 700388 / DSM 13276 / CCUG 48851 / CIP 106301 / E264)</name>
    <dbReference type="NCBI Taxonomy" id="271848"/>
    <lineage>
        <taxon>Bacteria</taxon>
        <taxon>Pseudomonadati</taxon>
        <taxon>Pseudomonadota</taxon>
        <taxon>Betaproteobacteria</taxon>
        <taxon>Burkholderiales</taxon>
        <taxon>Burkholderiaceae</taxon>
        <taxon>Burkholderia</taxon>
        <taxon>pseudomallei group</taxon>
    </lineage>
</organism>
<dbReference type="InterPro" id="IPR036390">
    <property type="entry name" value="WH_DNA-bd_sf"/>
</dbReference>
<evidence type="ECO:0000313" key="2">
    <source>
        <dbReference type="EMBL" id="ABC35438.1"/>
    </source>
</evidence>